<dbReference type="Gene3D" id="3.40.50.1110">
    <property type="entry name" value="SGNH hydrolase"/>
    <property type="match status" value="1"/>
</dbReference>
<name>A0ABD3TPP3_9LAMI</name>
<dbReference type="SUPFAM" id="SSF52266">
    <property type="entry name" value="SGNH hydrolase"/>
    <property type="match status" value="1"/>
</dbReference>
<evidence type="ECO:0000256" key="5">
    <source>
        <dbReference type="SAM" id="SignalP"/>
    </source>
</evidence>
<sequence length="282" mass="31897">MEQFSTLFIFSYLFLLLITAGEAASRWSTKPTKIFVFGDSYADTGNVRIASSWKQPYGITFPGKPYGRFSDGRVYTDYFAKFLGVRSPIPYRAWMKYLGGKKVYVSGINFAYGGSGVFDTYNNMIVPNMTTQIDFFERLVKESHVITKTDLQSSVVHVSLAGNDYAMYGVYTNGTFQNTTDHSKIFIVDLYRSFTNVINHKGAHDNDQAGDDLKFETPLTPCCKGIRNELECGDVDANGTKMYTVCSDPKSSFFWDMVHPTNAGWRAVYANLKPSLQQFFHF</sequence>
<dbReference type="GO" id="GO:0016787">
    <property type="term" value="F:hydrolase activity"/>
    <property type="evidence" value="ECO:0007669"/>
    <property type="project" value="UniProtKB-KW"/>
</dbReference>
<evidence type="ECO:0000256" key="3">
    <source>
        <dbReference type="ARBA" id="ARBA00022963"/>
    </source>
</evidence>
<organism evidence="6 7">
    <name type="scientific">Penstemon smallii</name>
    <dbReference type="NCBI Taxonomy" id="265156"/>
    <lineage>
        <taxon>Eukaryota</taxon>
        <taxon>Viridiplantae</taxon>
        <taxon>Streptophyta</taxon>
        <taxon>Embryophyta</taxon>
        <taxon>Tracheophyta</taxon>
        <taxon>Spermatophyta</taxon>
        <taxon>Magnoliopsida</taxon>
        <taxon>eudicotyledons</taxon>
        <taxon>Gunneridae</taxon>
        <taxon>Pentapetalae</taxon>
        <taxon>asterids</taxon>
        <taxon>lamiids</taxon>
        <taxon>Lamiales</taxon>
        <taxon>Plantaginaceae</taxon>
        <taxon>Cheloneae</taxon>
        <taxon>Penstemon</taxon>
    </lineage>
</organism>
<keyword evidence="2" id="KW-0378">Hydrolase</keyword>
<evidence type="ECO:0000256" key="1">
    <source>
        <dbReference type="ARBA" id="ARBA00008668"/>
    </source>
</evidence>
<feature type="chain" id="PRO_5044840046" evidence="5">
    <location>
        <begin position="24"/>
        <end position="282"/>
    </location>
</feature>
<dbReference type="AlphaFoldDB" id="A0ABD3TPP3"/>
<evidence type="ECO:0000313" key="7">
    <source>
        <dbReference type="Proteomes" id="UP001634393"/>
    </source>
</evidence>
<dbReference type="InterPro" id="IPR001087">
    <property type="entry name" value="GDSL"/>
</dbReference>
<accession>A0ABD3TPP3</accession>
<dbReference type="GO" id="GO:0016042">
    <property type="term" value="P:lipid catabolic process"/>
    <property type="evidence" value="ECO:0007669"/>
    <property type="project" value="UniProtKB-KW"/>
</dbReference>
<feature type="signal peptide" evidence="5">
    <location>
        <begin position="1"/>
        <end position="23"/>
    </location>
</feature>
<keyword evidence="7" id="KW-1185">Reference proteome</keyword>
<gene>
    <name evidence="6" type="ORF">ACJIZ3_023663</name>
</gene>
<keyword evidence="3" id="KW-0442">Lipid degradation</keyword>
<evidence type="ECO:0000256" key="2">
    <source>
        <dbReference type="ARBA" id="ARBA00022801"/>
    </source>
</evidence>
<evidence type="ECO:0000256" key="4">
    <source>
        <dbReference type="ARBA" id="ARBA00023098"/>
    </source>
</evidence>
<keyword evidence="5" id="KW-0732">Signal</keyword>
<dbReference type="Proteomes" id="UP001634393">
    <property type="component" value="Unassembled WGS sequence"/>
</dbReference>
<proteinExistence type="inferred from homology"/>
<comment type="similarity">
    <text evidence="1">Belongs to the 'GDSL' lipolytic enzyme family.</text>
</comment>
<dbReference type="EMBL" id="JBJXBP010000003">
    <property type="protein sequence ID" value="KAL3839072.1"/>
    <property type="molecule type" value="Genomic_DNA"/>
</dbReference>
<reference evidence="6 7" key="1">
    <citation type="submission" date="2024-12" db="EMBL/GenBank/DDBJ databases">
        <title>The unique morphological basis and parallel evolutionary history of personate flowers in Penstemon.</title>
        <authorList>
            <person name="Depatie T.H."/>
            <person name="Wessinger C.A."/>
        </authorList>
    </citation>
    <scope>NUCLEOTIDE SEQUENCE [LARGE SCALE GENOMIC DNA]</scope>
    <source>
        <strain evidence="6">WTNN_2</strain>
        <tissue evidence="6">Leaf</tissue>
    </source>
</reference>
<dbReference type="Pfam" id="PF00657">
    <property type="entry name" value="Lipase_GDSL"/>
    <property type="match status" value="1"/>
</dbReference>
<dbReference type="PANTHER" id="PTHR46020:SF32">
    <property type="entry name" value="GDSL ESTERASE_LIPASE"/>
    <property type="match status" value="1"/>
</dbReference>
<comment type="caution">
    <text evidence="6">The sequence shown here is derived from an EMBL/GenBank/DDBJ whole genome shotgun (WGS) entry which is preliminary data.</text>
</comment>
<evidence type="ECO:0000313" key="6">
    <source>
        <dbReference type="EMBL" id="KAL3839072.1"/>
    </source>
</evidence>
<keyword evidence="4" id="KW-0443">Lipid metabolism</keyword>
<dbReference type="InterPro" id="IPR036514">
    <property type="entry name" value="SGNH_hydro_sf"/>
</dbReference>
<protein>
    <submittedName>
        <fullName evidence="6">Uncharacterized protein</fullName>
    </submittedName>
</protein>
<dbReference type="PANTHER" id="PTHR46020">
    <property type="entry name" value="OSJNBB0059K02.9 PROTEIN"/>
    <property type="match status" value="1"/>
</dbReference>